<evidence type="ECO:0000256" key="3">
    <source>
        <dbReference type="ARBA" id="ARBA00022833"/>
    </source>
</evidence>
<protein>
    <recommendedName>
        <fullName evidence="4">FLYWCH-type domain-containing protein</fullName>
    </recommendedName>
</protein>
<organism evidence="5">
    <name type="scientific">Schizaphis graminum</name>
    <name type="common">Green bug aphid</name>
    <dbReference type="NCBI Taxonomy" id="13262"/>
    <lineage>
        <taxon>Eukaryota</taxon>
        <taxon>Metazoa</taxon>
        <taxon>Ecdysozoa</taxon>
        <taxon>Arthropoda</taxon>
        <taxon>Hexapoda</taxon>
        <taxon>Insecta</taxon>
        <taxon>Pterygota</taxon>
        <taxon>Neoptera</taxon>
        <taxon>Paraneoptera</taxon>
        <taxon>Hemiptera</taxon>
        <taxon>Sternorrhyncha</taxon>
        <taxon>Aphidomorpha</taxon>
        <taxon>Aphidoidea</taxon>
        <taxon>Aphididae</taxon>
        <taxon>Aphidini</taxon>
        <taxon>Schizaphis</taxon>
    </lineage>
</organism>
<keyword evidence="1" id="KW-0479">Metal-binding</keyword>
<evidence type="ECO:0000313" key="5">
    <source>
        <dbReference type="EMBL" id="MBY18833.1"/>
    </source>
</evidence>
<sequence>MDFIKTVTNKGVVCILFKEQKYRFLREMASGNVSLRCTKKKCSARIEMDKPMTAIVRVNGEHLHDIVNDHDAQCHILRNNRKRKATENITDRPSKIMRHELCAAENTAMVSDDIENI</sequence>
<evidence type="ECO:0000256" key="2">
    <source>
        <dbReference type="ARBA" id="ARBA00022771"/>
    </source>
</evidence>
<keyword evidence="3" id="KW-0862">Zinc</keyword>
<gene>
    <name evidence="5" type="ORF">g.172565</name>
</gene>
<evidence type="ECO:0000256" key="1">
    <source>
        <dbReference type="ARBA" id="ARBA00022723"/>
    </source>
</evidence>
<keyword evidence="2" id="KW-0863">Zinc-finger</keyword>
<name>A0A2S2NNS4_SCHGA</name>
<dbReference type="InterPro" id="IPR007588">
    <property type="entry name" value="Znf_FLYWCH"/>
</dbReference>
<proteinExistence type="predicted"/>
<evidence type="ECO:0000259" key="4">
    <source>
        <dbReference type="Pfam" id="PF04500"/>
    </source>
</evidence>
<feature type="domain" description="FLYWCH-type" evidence="4">
    <location>
        <begin position="8"/>
        <end position="64"/>
    </location>
</feature>
<dbReference type="EMBL" id="GGMR01006214">
    <property type="protein sequence ID" value="MBY18833.1"/>
    <property type="molecule type" value="Transcribed_RNA"/>
</dbReference>
<reference evidence="5" key="1">
    <citation type="submission" date="2018-04" db="EMBL/GenBank/DDBJ databases">
        <title>Transcriptome of Schizaphis graminum biotype I.</title>
        <authorList>
            <person name="Scully E.D."/>
            <person name="Geib S.M."/>
            <person name="Palmer N.A."/>
            <person name="Koch K."/>
            <person name="Bradshaw J."/>
            <person name="Heng-Moss T."/>
            <person name="Sarath G."/>
        </authorList>
    </citation>
    <scope>NUCLEOTIDE SEQUENCE</scope>
</reference>
<dbReference type="Pfam" id="PF04500">
    <property type="entry name" value="FLYWCH"/>
    <property type="match status" value="1"/>
</dbReference>
<dbReference type="AlphaFoldDB" id="A0A2S2NNS4"/>
<dbReference type="GO" id="GO:0008270">
    <property type="term" value="F:zinc ion binding"/>
    <property type="evidence" value="ECO:0007669"/>
    <property type="project" value="UniProtKB-KW"/>
</dbReference>
<accession>A0A2S2NNS4</accession>